<comment type="subcellular location">
    <subcellularLocation>
        <location evidence="1">Secreted</location>
    </subcellularLocation>
</comment>
<dbReference type="STRING" id="1850250.LPB142_09995"/>
<evidence type="ECO:0000313" key="5">
    <source>
        <dbReference type="EMBL" id="AOZ71001.1"/>
    </source>
</evidence>
<dbReference type="InterPro" id="IPR006141">
    <property type="entry name" value="Intein_N"/>
</dbReference>
<evidence type="ECO:0000256" key="2">
    <source>
        <dbReference type="ARBA" id="ARBA00022525"/>
    </source>
</evidence>
<dbReference type="InterPro" id="IPR028992">
    <property type="entry name" value="Hedgehog/Intein_dom"/>
</dbReference>
<dbReference type="SUPFAM" id="SSF51120">
    <property type="entry name" value="beta-Roll"/>
    <property type="match status" value="3"/>
</dbReference>
<keyword evidence="2" id="KW-0964">Secreted</keyword>
<dbReference type="SUPFAM" id="SSF51294">
    <property type="entry name" value="Hedgehog/intein (Hint) domain"/>
    <property type="match status" value="1"/>
</dbReference>
<keyword evidence="6" id="KW-1185">Reference proteome</keyword>
<gene>
    <name evidence="5" type="ORF">LPB142_09995</name>
</gene>
<dbReference type="AlphaFoldDB" id="A0A1D9MGH6"/>
<protein>
    <recommendedName>
        <fullName evidence="4">Hedgehog/Intein (Hint) domain-containing protein</fullName>
    </recommendedName>
</protein>
<feature type="region of interest" description="Disordered" evidence="3">
    <location>
        <begin position="274"/>
        <end position="414"/>
    </location>
</feature>
<evidence type="ECO:0000256" key="1">
    <source>
        <dbReference type="ARBA" id="ARBA00004613"/>
    </source>
</evidence>
<dbReference type="InterPro" id="IPR050557">
    <property type="entry name" value="RTX_toxin/Mannuronan_C5-epim"/>
</dbReference>
<dbReference type="InterPro" id="IPR001343">
    <property type="entry name" value="Hemolysn_Ca-bd"/>
</dbReference>
<sequence length="701" mass="72582">MDAGCDDDTVTGGAGNDFIVGAEGSDLIDGGDGNDTIYAGLTPNYPDALNIPDATDLVQDNGMDTVHGGAGNDVIYGGDDDDALYGDAGNDYIDGGIDEDTISGGTGNDTILGGQGADLLSGDDDRDTFVVSTAEAGAGDFVDGGEGGDDFDVLDLTGAGPVNIIYANDNPENGTVQFLDTDGNVVGTLDFVNIENVITDGGDGIVEGTDGADLIDYSYTGDPEGDMIDHNDALLAGEAPNDDIVVAGAGNDTIYAGAGDDDIYAGAGNDVAHGGDQNDIIRGEDGNDTLFGEGGRDTLEGGAGDDSLSGGYDEDSLSGGTGNDTLDGGDARDTLEGGAGNDSILGGEGDDLLSGNEGNDTLDGGTGQDTIYAGANDDVASGGEGDDRLYGEDGNDYLTGGQGQDSLDGGAGDDTLIGGDGVDTLFGGQDSDTFIVTSANDGNHDLVDGDEDADGSDWDVLDLSGVGQGNFNIIYSTPDHENGTVQFLDSWGNVTGSMNFANIEQIVPCFTPGTLIATPKGERLVEELQVGDRVITRDNGIQEIRWVGRRDLNRAELIAAPHLRPVMIRAGSLGNGLPERDMLVSPNHRMLVANERTSLYFEEHEVLVSAKHLVDNRGVMAVETLGTSYLHFMFDRHEVVLGNGAWTESFQPGDQTLGAMGNAQRNEIFEIFPELKTETGIEAYGAARKTLKRHEAKLLLG</sequence>
<reference evidence="5 6" key="1">
    <citation type="submission" date="2016-10" db="EMBL/GenBank/DDBJ databases">
        <title>Rhodobacter sp. LPB0142, isolated from sea water.</title>
        <authorList>
            <person name="Kim E."/>
            <person name="Yi H."/>
        </authorList>
    </citation>
    <scope>NUCLEOTIDE SEQUENCE [LARGE SCALE GENOMIC DNA]</scope>
    <source>
        <strain evidence="5 6">LPB0142</strain>
    </source>
</reference>
<name>A0A1D9MGH6_9RHOB</name>
<dbReference type="PANTHER" id="PTHR38340">
    <property type="entry name" value="S-LAYER PROTEIN"/>
    <property type="match status" value="1"/>
</dbReference>
<dbReference type="Gene3D" id="2.170.16.10">
    <property type="entry name" value="Hedgehog/Intein (Hint) domain"/>
    <property type="match status" value="1"/>
</dbReference>
<proteinExistence type="predicted"/>
<dbReference type="PANTHER" id="PTHR38340:SF1">
    <property type="entry name" value="S-LAYER PROTEIN"/>
    <property type="match status" value="1"/>
</dbReference>
<accession>A0A1D9MGH6</accession>
<dbReference type="InterPro" id="IPR036844">
    <property type="entry name" value="Hint_dom_sf"/>
</dbReference>
<evidence type="ECO:0000259" key="4">
    <source>
        <dbReference type="Pfam" id="PF13403"/>
    </source>
</evidence>
<dbReference type="Pfam" id="PF00353">
    <property type="entry name" value="HemolysinCabind"/>
    <property type="match status" value="7"/>
</dbReference>
<dbReference type="PROSITE" id="PS00330">
    <property type="entry name" value="HEMOLYSIN_CALCIUM"/>
    <property type="match status" value="7"/>
</dbReference>
<dbReference type="GO" id="GO:0016539">
    <property type="term" value="P:intein-mediated protein splicing"/>
    <property type="evidence" value="ECO:0007669"/>
    <property type="project" value="InterPro"/>
</dbReference>
<dbReference type="GO" id="GO:0005576">
    <property type="term" value="C:extracellular region"/>
    <property type="evidence" value="ECO:0007669"/>
    <property type="project" value="UniProtKB-SubCell"/>
</dbReference>
<evidence type="ECO:0000313" key="6">
    <source>
        <dbReference type="Proteomes" id="UP000176562"/>
    </source>
</evidence>
<dbReference type="PROSITE" id="PS50817">
    <property type="entry name" value="INTEIN_N_TER"/>
    <property type="match status" value="1"/>
</dbReference>
<dbReference type="KEGG" id="rhp:LPB142_09995"/>
<dbReference type="PRINTS" id="PR00313">
    <property type="entry name" value="CABNDNGRPT"/>
</dbReference>
<dbReference type="Pfam" id="PF13403">
    <property type="entry name" value="Hint_2"/>
    <property type="match status" value="1"/>
</dbReference>
<dbReference type="Gene3D" id="2.150.10.10">
    <property type="entry name" value="Serralysin-like metalloprotease, C-terminal"/>
    <property type="match status" value="5"/>
</dbReference>
<organism evidence="5 6">
    <name type="scientific">Rhodobacter xanthinilyticus</name>
    <dbReference type="NCBI Taxonomy" id="1850250"/>
    <lineage>
        <taxon>Bacteria</taxon>
        <taxon>Pseudomonadati</taxon>
        <taxon>Pseudomonadota</taxon>
        <taxon>Alphaproteobacteria</taxon>
        <taxon>Rhodobacterales</taxon>
        <taxon>Rhodobacter group</taxon>
        <taxon>Rhodobacter</taxon>
    </lineage>
</organism>
<feature type="domain" description="Hedgehog/Intein (Hint)" evidence="4">
    <location>
        <begin position="508"/>
        <end position="654"/>
    </location>
</feature>
<dbReference type="GO" id="GO:0005509">
    <property type="term" value="F:calcium ion binding"/>
    <property type="evidence" value="ECO:0007669"/>
    <property type="project" value="InterPro"/>
</dbReference>
<dbReference type="Proteomes" id="UP000176562">
    <property type="component" value="Chromosome"/>
</dbReference>
<dbReference type="EMBL" id="CP017781">
    <property type="protein sequence ID" value="AOZ71001.1"/>
    <property type="molecule type" value="Genomic_DNA"/>
</dbReference>
<dbReference type="InterPro" id="IPR018511">
    <property type="entry name" value="Hemolysin-typ_Ca-bd_CS"/>
</dbReference>
<evidence type="ECO:0000256" key="3">
    <source>
        <dbReference type="SAM" id="MobiDB-lite"/>
    </source>
</evidence>
<dbReference type="InterPro" id="IPR011049">
    <property type="entry name" value="Serralysin-like_metalloprot_C"/>
</dbReference>